<dbReference type="InterPro" id="IPR056884">
    <property type="entry name" value="NPHP3-like_N"/>
</dbReference>
<evidence type="ECO:0000259" key="3">
    <source>
        <dbReference type="PROSITE" id="PS50837"/>
    </source>
</evidence>
<proteinExistence type="predicted"/>
<feature type="domain" description="NACHT" evidence="3">
    <location>
        <begin position="93"/>
        <end position="240"/>
    </location>
</feature>
<evidence type="ECO:0000313" key="5">
    <source>
        <dbReference type="Proteomes" id="UP000807469"/>
    </source>
</evidence>
<dbReference type="InterPro" id="IPR027417">
    <property type="entry name" value="P-loop_NTPase"/>
</dbReference>
<name>A0A9P5Z1L0_9AGAR</name>
<dbReference type="PANTHER" id="PTHR10039">
    <property type="entry name" value="AMELOGENIN"/>
    <property type="match status" value="1"/>
</dbReference>
<dbReference type="PANTHER" id="PTHR10039:SF17">
    <property type="entry name" value="FUNGAL STAND N-TERMINAL GOODBYE DOMAIN-CONTAINING PROTEIN-RELATED"/>
    <property type="match status" value="1"/>
</dbReference>
<dbReference type="AlphaFoldDB" id="A0A9P5Z1L0"/>
<dbReference type="OrthoDB" id="3014077at2759"/>
<feature type="compositionally biased region" description="Low complexity" evidence="2">
    <location>
        <begin position="851"/>
        <end position="871"/>
    </location>
</feature>
<evidence type="ECO:0000256" key="1">
    <source>
        <dbReference type="ARBA" id="ARBA00022737"/>
    </source>
</evidence>
<dbReference type="Pfam" id="PF24883">
    <property type="entry name" value="NPHP3_N"/>
    <property type="match status" value="1"/>
</dbReference>
<reference evidence="4" key="1">
    <citation type="submission" date="2020-11" db="EMBL/GenBank/DDBJ databases">
        <authorList>
            <consortium name="DOE Joint Genome Institute"/>
            <person name="Ahrendt S."/>
            <person name="Riley R."/>
            <person name="Andreopoulos W."/>
            <person name="Labutti K."/>
            <person name="Pangilinan J."/>
            <person name="Ruiz-Duenas F.J."/>
            <person name="Barrasa J.M."/>
            <person name="Sanchez-Garcia M."/>
            <person name="Camarero S."/>
            <person name="Miyauchi S."/>
            <person name="Serrano A."/>
            <person name="Linde D."/>
            <person name="Babiker R."/>
            <person name="Drula E."/>
            <person name="Ayuso-Fernandez I."/>
            <person name="Pacheco R."/>
            <person name="Padilla G."/>
            <person name="Ferreira P."/>
            <person name="Barriuso J."/>
            <person name="Kellner H."/>
            <person name="Castanera R."/>
            <person name="Alfaro M."/>
            <person name="Ramirez L."/>
            <person name="Pisabarro A.G."/>
            <person name="Kuo A."/>
            <person name="Tritt A."/>
            <person name="Lipzen A."/>
            <person name="He G."/>
            <person name="Yan M."/>
            <person name="Ng V."/>
            <person name="Cullen D."/>
            <person name="Martin F."/>
            <person name="Rosso M.-N."/>
            <person name="Henrissat B."/>
            <person name="Hibbett D."/>
            <person name="Martinez A.T."/>
            <person name="Grigoriev I.V."/>
        </authorList>
    </citation>
    <scope>NUCLEOTIDE SEQUENCE</scope>
    <source>
        <strain evidence="4">CIRM-BRFM 674</strain>
    </source>
</reference>
<evidence type="ECO:0000313" key="4">
    <source>
        <dbReference type="EMBL" id="KAF9479757.1"/>
    </source>
</evidence>
<feature type="region of interest" description="Disordered" evidence="2">
    <location>
        <begin position="851"/>
        <end position="876"/>
    </location>
</feature>
<keyword evidence="1" id="KW-0677">Repeat</keyword>
<sequence length="1045" mass="119049">MAGMSLFEKAEDVYVERGAAFNAVNGDLIQYNVSGDLNSNAELGLSALSNAMSGSALHDAIGRSPPPKCHPGTRLELLETIKLWVEDPDPSFDVLWLYGTTGVGKTAIAQSMAEWAAEKNRMAGTFFFLGGNPEREEARFLFPTLAYQFAMNIPGLRVAVDTIMSKDLTLPSKDLDTQLRMLMLQPFQKMRPIQSYLVIIDGLDECKTFEAQRAIIRAVNTLVGTSNVPLRFFITSRPEAHIREAFNEINQLIRRIYFDGSFEADRDIRIYLQDGFSGIAKKGRILQPWPSQVTLDELVRRSSGQFIYADTVLKFVDADLRIPTEQLDIVLQSAPTYPNLFKGLDDLYTKILMACPYQDDLFGILSLMVAFHCPQPPEVYEDLLDMPRGRVSYILQGMHSLIKFPDYSEDEQERKKFYQRREYDQTCGLRLHHASFGDFLVDPSRSKKFSVNTVGAHIKLSEAAIQLLIDSIGQSASGKPSKHPCLSTWGYLKTHLSVHFLKCSPSERLLMRTSLEDFKFGPGIADLANDFSLNLCFDGLHTLVTFLMKLLVSSDVFPTESFRQVEHSHWTQDVTFESILPLTRDSIDEVILRVAVKYLGLLNSFYHSVMSKYKDMAQLLSRFPGLSLWKDPIPVDYLEDIFGIPQTTMLAELEKNGYFFYRWQQLHYDLPLQTLDVVMINPHTAIFLSDTHSGTHYQDIETRHIYAFQNFIKLILSSTWLQTQKRMDNALKCLDEMLKFHLNSINIDPSSTYSDSHPIIGLIKYLQEIVYDYSSLENAPTNAVKSAWAATRVMLDWIQRQRSKTERLDDNNASKFDEILILASTHIYHQILWAEPCERGQERITLREPFSSVASPRTSMSPSSTSDDAASGENDVDGDDAGFHIMGSNRRISGTLLALHGVRLSLLEFLTSATYAGPLYIPALEYHTQLAEICLDHCDPPYDITDDWRTIASFTEWRFHLIRARPSRRLMERLLTLQVGAWLAEGSPTNRDAHKEVKINSVNAIIEWLAKWPDTPKDVRDLWMNRLKVINRVRPLLKKQTRAFR</sequence>
<protein>
    <recommendedName>
        <fullName evidence="3">NACHT domain-containing protein</fullName>
    </recommendedName>
</protein>
<keyword evidence="5" id="KW-1185">Reference proteome</keyword>
<evidence type="ECO:0000256" key="2">
    <source>
        <dbReference type="SAM" id="MobiDB-lite"/>
    </source>
</evidence>
<accession>A0A9P5Z1L0</accession>
<dbReference type="InterPro" id="IPR007111">
    <property type="entry name" value="NACHT_NTPase"/>
</dbReference>
<dbReference type="Proteomes" id="UP000807469">
    <property type="component" value="Unassembled WGS sequence"/>
</dbReference>
<comment type="caution">
    <text evidence="4">The sequence shown here is derived from an EMBL/GenBank/DDBJ whole genome shotgun (WGS) entry which is preliminary data.</text>
</comment>
<dbReference type="SUPFAM" id="SSF52540">
    <property type="entry name" value="P-loop containing nucleoside triphosphate hydrolases"/>
    <property type="match status" value="1"/>
</dbReference>
<dbReference type="Gene3D" id="3.40.50.300">
    <property type="entry name" value="P-loop containing nucleotide triphosphate hydrolases"/>
    <property type="match status" value="1"/>
</dbReference>
<organism evidence="4 5">
    <name type="scientific">Pholiota conissans</name>
    <dbReference type="NCBI Taxonomy" id="109636"/>
    <lineage>
        <taxon>Eukaryota</taxon>
        <taxon>Fungi</taxon>
        <taxon>Dikarya</taxon>
        <taxon>Basidiomycota</taxon>
        <taxon>Agaricomycotina</taxon>
        <taxon>Agaricomycetes</taxon>
        <taxon>Agaricomycetidae</taxon>
        <taxon>Agaricales</taxon>
        <taxon>Agaricineae</taxon>
        <taxon>Strophariaceae</taxon>
        <taxon>Pholiota</taxon>
    </lineage>
</organism>
<gene>
    <name evidence="4" type="ORF">BDN70DRAFT_993210</name>
</gene>
<dbReference type="PROSITE" id="PS50837">
    <property type="entry name" value="NACHT"/>
    <property type="match status" value="1"/>
</dbReference>
<dbReference type="EMBL" id="MU155206">
    <property type="protein sequence ID" value="KAF9479757.1"/>
    <property type="molecule type" value="Genomic_DNA"/>
</dbReference>